<evidence type="ECO:0000256" key="3">
    <source>
        <dbReference type="ARBA" id="ARBA00022806"/>
    </source>
</evidence>
<dbReference type="CDD" id="cd18807">
    <property type="entry name" value="SF1_C_UvrD"/>
    <property type="match status" value="1"/>
</dbReference>
<reference evidence="9" key="1">
    <citation type="submission" date="2023-06" db="EMBL/GenBank/DDBJ databases">
        <title>Genomic of Agaribacillus aureum.</title>
        <authorList>
            <person name="Wang G."/>
        </authorList>
    </citation>
    <scope>NUCLEOTIDE SEQUENCE</scope>
    <source>
        <strain evidence="9">BMA12</strain>
    </source>
</reference>
<dbReference type="InterPro" id="IPR027417">
    <property type="entry name" value="P-loop_NTPase"/>
</dbReference>
<dbReference type="Gene3D" id="3.20.20.140">
    <property type="entry name" value="Metal-dependent hydrolases"/>
    <property type="match status" value="1"/>
</dbReference>
<evidence type="ECO:0000256" key="2">
    <source>
        <dbReference type="ARBA" id="ARBA00022801"/>
    </source>
</evidence>
<dbReference type="InterPro" id="IPR014016">
    <property type="entry name" value="UvrD-like_ATP-bd"/>
</dbReference>
<feature type="binding site" evidence="5">
    <location>
        <begin position="478"/>
        <end position="485"/>
    </location>
    <ligand>
        <name>ATP</name>
        <dbReference type="ChEBI" id="CHEBI:30616"/>
    </ligand>
</feature>
<dbReference type="PANTHER" id="PTHR40084">
    <property type="entry name" value="PHOSPHOHYDROLASE, PHP FAMILY"/>
    <property type="match status" value="1"/>
</dbReference>
<keyword evidence="2 5" id="KW-0378">Hydrolase</keyword>
<dbReference type="CDD" id="cd17932">
    <property type="entry name" value="DEXQc_UvrD"/>
    <property type="match status" value="1"/>
</dbReference>
<dbReference type="Pfam" id="PF00580">
    <property type="entry name" value="UvrD-helicase"/>
    <property type="match status" value="1"/>
</dbReference>
<dbReference type="InterPro" id="IPR013986">
    <property type="entry name" value="DExx_box_DNA_helicase_dom_sf"/>
</dbReference>
<dbReference type="RefSeq" id="WP_346759830.1">
    <property type="nucleotide sequence ID" value="NZ_JAUJEB010000004.1"/>
</dbReference>
<feature type="domain" description="UvrD-like helicase ATP-binding" evidence="7">
    <location>
        <begin position="457"/>
        <end position="715"/>
    </location>
</feature>
<name>A0ABT8L9R9_9BACT</name>
<dbReference type="InterPro" id="IPR016195">
    <property type="entry name" value="Pol/histidinol_Pase-like"/>
</dbReference>
<feature type="domain" description="UvrD-like helicase C-terminal" evidence="8">
    <location>
        <begin position="716"/>
        <end position="985"/>
    </location>
</feature>
<dbReference type="PROSITE" id="PS51217">
    <property type="entry name" value="UVRD_HELICASE_CTER"/>
    <property type="match status" value="1"/>
</dbReference>
<accession>A0ABT8L9R9</accession>
<evidence type="ECO:0000256" key="4">
    <source>
        <dbReference type="ARBA" id="ARBA00022840"/>
    </source>
</evidence>
<dbReference type="SUPFAM" id="SSF89550">
    <property type="entry name" value="PHP domain-like"/>
    <property type="match status" value="1"/>
</dbReference>
<dbReference type="Gene3D" id="3.40.50.300">
    <property type="entry name" value="P-loop containing nucleotide triphosphate hydrolases"/>
    <property type="match status" value="2"/>
</dbReference>
<dbReference type="PROSITE" id="PS51198">
    <property type="entry name" value="UVRD_HELICASE_ATP_BIND"/>
    <property type="match status" value="1"/>
</dbReference>
<evidence type="ECO:0000256" key="6">
    <source>
        <dbReference type="SAM" id="MobiDB-lite"/>
    </source>
</evidence>
<keyword evidence="3 5" id="KW-0347">Helicase</keyword>
<keyword evidence="4 5" id="KW-0067">ATP-binding</keyword>
<dbReference type="InterPro" id="IPR014017">
    <property type="entry name" value="DNA_helicase_UvrD-like_C"/>
</dbReference>
<feature type="region of interest" description="Disordered" evidence="6">
    <location>
        <begin position="436"/>
        <end position="455"/>
    </location>
</feature>
<evidence type="ECO:0000313" key="10">
    <source>
        <dbReference type="Proteomes" id="UP001172083"/>
    </source>
</evidence>
<proteinExistence type="predicted"/>
<evidence type="ECO:0000256" key="5">
    <source>
        <dbReference type="PROSITE-ProRule" id="PRU00560"/>
    </source>
</evidence>
<keyword evidence="10" id="KW-1185">Reference proteome</keyword>
<comment type="caution">
    <text evidence="9">The sequence shown here is derived from an EMBL/GenBank/DDBJ whole genome shotgun (WGS) entry which is preliminary data.</text>
</comment>
<dbReference type="CDD" id="cd19067">
    <property type="entry name" value="PfuEndoQ-like"/>
    <property type="match status" value="1"/>
</dbReference>
<dbReference type="Pfam" id="PF13361">
    <property type="entry name" value="UvrD_C"/>
    <property type="match status" value="2"/>
</dbReference>
<organism evidence="9 10">
    <name type="scientific">Agaribacillus aureus</name>
    <dbReference type="NCBI Taxonomy" id="3051825"/>
    <lineage>
        <taxon>Bacteria</taxon>
        <taxon>Pseudomonadati</taxon>
        <taxon>Bacteroidota</taxon>
        <taxon>Cytophagia</taxon>
        <taxon>Cytophagales</taxon>
        <taxon>Splendidivirgaceae</taxon>
        <taxon>Agaribacillus</taxon>
    </lineage>
</organism>
<evidence type="ECO:0000259" key="8">
    <source>
        <dbReference type="PROSITE" id="PS51217"/>
    </source>
</evidence>
<keyword evidence="1 5" id="KW-0547">Nucleotide-binding</keyword>
<sequence length="1079" mass="120956">MFYIADLHVHSHYSRATSKDLNLESLYQWAKIKGINVVGTGDFTHPQWFQELKDKLVPDGSGFFKLKNPPKTPAIPGLKVAETDVRFCLTTEISSIYKYGDKVRKNHNLLYAPDLETVARLNAKLSGIGNLEADGRPILGLPSHDLLHIALETSEKMHLIPAHVWTPWFSTLGSKGGYDSVGECFRDLTDHIFALETGLSSDPAMNWKWSDLDRYTLVSNSDAHSPQKLGREANLFDTELSYEAMFNAIKTKQGFLGTYEFFPEEGKYHLDGHRNCGIVLEPEATSQYKGLCPKCNRPLTVGVLHRVEKLADRTLPQKPEGAADFDYIIPLPEILGEIENVGPSSKTVLKAFHKAISTFGNEFTLLKQVPVEDIERYGGPVIAEAIRRMRQQEVKAVSGYDGVYGVIRVFNEGEIEKLQGQLNFFGSAAIKPMAQREVKPSNLSDHEKETDALPSPTLLNDEQLSVRESTSGAVLVKAGPGTGKTSTLIHWIASQINEKGGDSGEIMALTFTNKAADEMKERLITLLGDKTRGITIGTFHATAYQLLQEKYPNLNTVYSNDSRQLVLDILFPQLTATQIKKLNQALVRYFELGEESGFENIAEYASKYRMYVHKRGAIDLSDIMAHLLQLWKKEPKWLEYARSRYKAMAIDEFQDINALQNEFIRQLGKEKSLLAIGDPDQSIYGFRGSDLKLFFKFKEAFAAREITLFHNYRSAGNIVEAGTNLIQNNSLKSGLKLKAHKAMGKKIKLCRAGDTAKEAKYLVKEIEKYVGGTENLTIGTPAEHGAYAFSDIAMLFRTKVVGNEILKELRKSGIPAHFGDNTSFLSDPPFTLIADILRLYLNTHDLVALNGVLTNGFGWGKKDVKALLNVLHESGHNWVEQSSSIFKASLHQDWRQWQEFFRSLPDAFQPNGVAGAVRLIFEQYLPDSKLNDAELLKKEAILNLAAECQADVQNFLDKMILNPYTDVGRLSTEGVHLLTFHAAKGLEFPVVFIVGAEEGITPLQREGADPEEERRLFYVAITRAKEELQICHVANRKLYGETKSMAPSSFIKEIPAHLFDRIQSPEKKVNKEAQLRISY</sequence>
<dbReference type="EMBL" id="JAUJEB010000004">
    <property type="protein sequence ID" value="MDN5214497.1"/>
    <property type="molecule type" value="Genomic_DNA"/>
</dbReference>
<evidence type="ECO:0000259" key="7">
    <source>
        <dbReference type="PROSITE" id="PS51198"/>
    </source>
</evidence>
<dbReference type="PANTHER" id="PTHR40084:SF1">
    <property type="entry name" value="PHOSPHOTRANSFERASE"/>
    <property type="match status" value="1"/>
</dbReference>
<gene>
    <name evidence="9" type="ORF">QQ020_20620</name>
</gene>
<dbReference type="Proteomes" id="UP001172083">
    <property type="component" value="Unassembled WGS sequence"/>
</dbReference>
<protein>
    <submittedName>
        <fullName evidence="9">UvrD-helicase domain-containing protein</fullName>
    </submittedName>
</protein>
<evidence type="ECO:0000313" key="9">
    <source>
        <dbReference type="EMBL" id="MDN5214497.1"/>
    </source>
</evidence>
<dbReference type="Gene3D" id="1.10.486.10">
    <property type="entry name" value="PCRA, domain 4"/>
    <property type="match status" value="1"/>
</dbReference>
<dbReference type="SUPFAM" id="SSF52540">
    <property type="entry name" value="P-loop containing nucleoside triphosphate hydrolases"/>
    <property type="match status" value="1"/>
</dbReference>
<feature type="compositionally biased region" description="Basic and acidic residues" evidence="6">
    <location>
        <begin position="436"/>
        <end position="451"/>
    </location>
</feature>
<evidence type="ECO:0000256" key="1">
    <source>
        <dbReference type="ARBA" id="ARBA00022741"/>
    </source>
</evidence>
<dbReference type="Gene3D" id="1.10.10.160">
    <property type="match status" value="1"/>
</dbReference>